<organism evidence="2 3">
    <name type="scientific">Amycolatopsis plumensis</name>
    <dbReference type="NCBI Taxonomy" id="236508"/>
    <lineage>
        <taxon>Bacteria</taxon>
        <taxon>Bacillati</taxon>
        <taxon>Actinomycetota</taxon>
        <taxon>Actinomycetes</taxon>
        <taxon>Pseudonocardiales</taxon>
        <taxon>Pseudonocardiaceae</taxon>
        <taxon>Amycolatopsis</taxon>
    </lineage>
</organism>
<dbReference type="RefSeq" id="WP_378200258.1">
    <property type="nucleotide sequence ID" value="NZ_JBHMBK010000026.1"/>
</dbReference>
<accession>A0ABV5UAD8</accession>
<feature type="signal peptide" evidence="1">
    <location>
        <begin position="1"/>
        <end position="23"/>
    </location>
</feature>
<dbReference type="SUPFAM" id="SSF63829">
    <property type="entry name" value="Calcium-dependent phosphotriesterase"/>
    <property type="match status" value="1"/>
</dbReference>
<sequence>MRRLVPLSLVLLVAACGQPAASASDGPKSALGFEVHAGAVQFPSDSDWVPTNVGLKALVPVNGCVLGLGNFANGYRDVNANWTGDAGCTELKLSPSPGSGGLGPEAAGNGWRGGGLPAVAAVPGPDGSVIGANAKFARRDADGTITELGELRGQRDPRALARSGGNLVAVGTAFLDGQTTRPVAWVSDDDGKTERTVVMPVVEGGDGADAPWSVAAAGPELLAAGFSNPRLQLWASHDGGGSWTVSQLATPSDQTLVYGILPVGGQWLLYGETSDGHTRKPFVRTGKPGAWSTVDVPGPGAVVAATLDARGNPVLAEQTTEPLQEGRNWRYCSAVVVREGPGWQRGELGCGESPVRVAATLADGRVLIAGNRDLWLRPAR</sequence>
<evidence type="ECO:0000313" key="2">
    <source>
        <dbReference type="EMBL" id="MFB9688357.1"/>
    </source>
</evidence>
<comment type="caution">
    <text evidence="2">The sequence shown here is derived from an EMBL/GenBank/DDBJ whole genome shotgun (WGS) entry which is preliminary data.</text>
</comment>
<proteinExistence type="predicted"/>
<evidence type="ECO:0000313" key="3">
    <source>
        <dbReference type="Proteomes" id="UP001589535"/>
    </source>
</evidence>
<dbReference type="Proteomes" id="UP001589535">
    <property type="component" value="Unassembled WGS sequence"/>
</dbReference>
<dbReference type="EMBL" id="JBHMBK010000026">
    <property type="protein sequence ID" value="MFB9688357.1"/>
    <property type="molecule type" value="Genomic_DNA"/>
</dbReference>
<gene>
    <name evidence="2" type="ORF">ACFFTO_29630</name>
</gene>
<reference evidence="2 3" key="1">
    <citation type="submission" date="2024-09" db="EMBL/GenBank/DDBJ databases">
        <authorList>
            <person name="Sun Q."/>
            <person name="Mori K."/>
        </authorList>
    </citation>
    <scope>NUCLEOTIDE SEQUENCE [LARGE SCALE GENOMIC DNA]</scope>
    <source>
        <strain evidence="2 3">JCM 13852</strain>
    </source>
</reference>
<feature type="chain" id="PRO_5045965632" description="Exo-alpha-sialidase" evidence="1">
    <location>
        <begin position="24"/>
        <end position="380"/>
    </location>
</feature>
<keyword evidence="3" id="KW-1185">Reference proteome</keyword>
<name>A0ABV5UAD8_9PSEU</name>
<keyword evidence="1" id="KW-0732">Signal</keyword>
<evidence type="ECO:0000256" key="1">
    <source>
        <dbReference type="SAM" id="SignalP"/>
    </source>
</evidence>
<evidence type="ECO:0008006" key="4">
    <source>
        <dbReference type="Google" id="ProtNLM"/>
    </source>
</evidence>
<dbReference type="PROSITE" id="PS51257">
    <property type="entry name" value="PROKAR_LIPOPROTEIN"/>
    <property type="match status" value="1"/>
</dbReference>
<protein>
    <recommendedName>
        <fullName evidence="4">Exo-alpha-sialidase</fullName>
    </recommendedName>
</protein>